<accession>A0A9D2SJL6</accession>
<evidence type="ECO:0000313" key="1">
    <source>
        <dbReference type="EMBL" id="HJC10828.1"/>
    </source>
</evidence>
<dbReference type="Proteomes" id="UP000823893">
    <property type="component" value="Unassembled WGS sequence"/>
</dbReference>
<evidence type="ECO:0000313" key="2">
    <source>
        <dbReference type="Proteomes" id="UP000823893"/>
    </source>
</evidence>
<sequence>MRWNEMGEKYVKEYPVYCPRTQQRGKHEIEYARATCTRVPDTLLHFHCSINGKCKDCERDYQE</sequence>
<organism evidence="1 2">
    <name type="scientific">Candidatus Blautia merdigallinarum</name>
    <dbReference type="NCBI Taxonomy" id="2838495"/>
    <lineage>
        <taxon>Bacteria</taxon>
        <taxon>Bacillati</taxon>
        <taxon>Bacillota</taxon>
        <taxon>Clostridia</taxon>
        <taxon>Lachnospirales</taxon>
        <taxon>Lachnospiraceae</taxon>
        <taxon>Blautia</taxon>
    </lineage>
</organism>
<gene>
    <name evidence="1" type="ORF">H9935_08420</name>
</gene>
<comment type="caution">
    <text evidence="1">The sequence shown here is derived from an EMBL/GenBank/DDBJ whole genome shotgun (WGS) entry which is preliminary data.</text>
</comment>
<proteinExistence type="predicted"/>
<protein>
    <submittedName>
        <fullName evidence="1">Uncharacterized protein</fullName>
    </submittedName>
</protein>
<reference evidence="1" key="1">
    <citation type="journal article" date="2021" name="PeerJ">
        <title>Extensive microbial diversity within the chicken gut microbiome revealed by metagenomics and culture.</title>
        <authorList>
            <person name="Gilroy R."/>
            <person name="Ravi A."/>
            <person name="Getino M."/>
            <person name="Pursley I."/>
            <person name="Horton D.L."/>
            <person name="Alikhan N.F."/>
            <person name="Baker D."/>
            <person name="Gharbi K."/>
            <person name="Hall N."/>
            <person name="Watson M."/>
            <person name="Adriaenssens E.M."/>
            <person name="Foster-Nyarko E."/>
            <person name="Jarju S."/>
            <person name="Secka A."/>
            <person name="Antonio M."/>
            <person name="Oren A."/>
            <person name="Chaudhuri R.R."/>
            <person name="La Ragione R."/>
            <person name="Hildebrand F."/>
            <person name="Pallen M.J."/>
        </authorList>
    </citation>
    <scope>NUCLEOTIDE SEQUENCE</scope>
    <source>
        <strain evidence="1">ChiSxjej6B18-287</strain>
    </source>
</reference>
<reference evidence="1" key="2">
    <citation type="submission" date="2021-04" db="EMBL/GenBank/DDBJ databases">
        <authorList>
            <person name="Gilroy R."/>
        </authorList>
    </citation>
    <scope>NUCLEOTIDE SEQUENCE</scope>
    <source>
        <strain evidence="1">ChiSxjej6B18-287</strain>
    </source>
</reference>
<dbReference type="EMBL" id="DWWV01000107">
    <property type="protein sequence ID" value="HJC10828.1"/>
    <property type="molecule type" value="Genomic_DNA"/>
</dbReference>
<dbReference type="AlphaFoldDB" id="A0A9D2SJL6"/>
<name>A0A9D2SJL6_9FIRM</name>